<evidence type="ECO:0000256" key="2">
    <source>
        <dbReference type="ARBA" id="ARBA00023015"/>
    </source>
</evidence>
<comment type="subcellular location">
    <subcellularLocation>
        <location evidence="1">Nucleus</location>
    </subcellularLocation>
</comment>
<proteinExistence type="predicted"/>
<evidence type="ECO:0000256" key="4">
    <source>
        <dbReference type="ARBA" id="ARBA00023163"/>
    </source>
</evidence>
<dbReference type="GO" id="GO:0000785">
    <property type="term" value="C:chromatin"/>
    <property type="evidence" value="ECO:0007669"/>
    <property type="project" value="TreeGrafter"/>
</dbReference>
<accession>A0A1I7ZM03</accession>
<dbReference type="InterPro" id="IPR011598">
    <property type="entry name" value="bHLH_dom"/>
</dbReference>
<dbReference type="InterPro" id="IPR036638">
    <property type="entry name" value="HLH_DNA-bd_sf"/>
</dbReference>
<dbReference type="WBParaSite" id="L893_g27636.t1">
    <property type="protein sequence ID" value="L893_g27636.t1"/>
    <property type="gene ID" value="L893_g27636"/>
</dbReference>
<evidence type="ECO:0000313" key="9">
    <source>
        <dbReference type="WBParaSite" id="L893_g27636.t1"/>
    </source>
</evidence>
<name>A0A1I7ZM03_9BILA</name>
<feature type="compositionally biased region" description="Low complexity" evidence="6">
    <location>
        <begin position="117"/>
        <end position="140"/>
    </location>
</feature>
<feature type="region of interest" description="Disordered" evidence="6">
    <location>
        <begin position="448"/>
        <end position="472"/>
    </location>
</feature>
<sequence>MIRRLWSPLLSSTGTGSPRLFGTLFEQRDLRHTMTEMSMKHPYPSPSYPPHQNYHSPAYNYQQQQQQQGPPAQNLYNMPQPRAPSNSSAPSRPHVKSEAPPPATPSTSTSISVKQEASPSAASAAMSSTPSSAAPSGYSATTSLDSAATAFNAYDPLAAGYGNPLAASGQYWNHPGYPAMPGYASASDLHSPAYTAPATTTPSNGDVVEIGRLYDPAALPDAAAALPYSQPGYGAWAYPGYDNATSSYASADPLASIQPTIQAANFAYPSMQGLPGSGDVLPPTGDPYGASRSMNALYGASSGAALPQSASLADYPHLAGNPQMPMRSSSAGSNSSSVTGGASRVVKARRSRSVKTMDSEDDDPKSGEERETDRRSANNARERNSANNARERIRVRDINSAFKELGRVCDMHAPTGSQGKNQTKLGVLHLAVDVISYLEEQVRQRNLNPRNVAMRRNPTTDLSQPTPQQTTQ</sequence>
<dbReference type="PROSITE" id="PS50888">
    <property type="entry name" value="BHLH"/>
    <property type="match status" value="1"/>
</dbReference>
<feature type="region of interest" description="Disordered" evidence="6">
    <location>
        <begin position="316"/>
        <end position="392"/>
    </location>
</feature>
<keyword evidence="3" id="KW-0238">DNA-binding</keyword>
<dbReference type="Proteomes" id="UP000095287">
    <property type="component" value="Unplaced"/>
</dbReference>
<dbReference type="GO" id="GO:0000981">
    <property type="term" value="F:DNA-binding transcription factor activity, RNA polymerase II-specific"/>
    <property type="evidence" value="ECO:0007669"/>
    <property type="project" value="TreeGrafter"/>
</dbReference>
<keyword evidence="4" id="KW-0804">Transcription</keyword>
<keyword evidence="5" id="KW-0539">Nucleus</keyword>
<evidence type="ECO:0000256" key="1">
    <source>
        <dbReference type="ARBA" id="ARBA00004123"/>
    </source>
</evidence>
<dbReference type="SMART" id="SM00353">
    <property type="entry name" value="HLH"/>
    <property type="match status" value="1"/>
</dbReference>
<feature type="compositionally biased region" description="Basic and acidic residues" evidence="6">
    <location>
        <begin position="364"/>
        <end position="392"/>
    </location>
</feature>
<dbReference type="Gene3D" id="4.10.280.10">
    <property type="entry name" value="Helix-loop-helix DNA-binding domain"/>
    <property type="match status" value="1"/>
</dbReference>
<dbReference type="InterPro" id="IPR051098">
    <property type="entry name" value="NeuroDiff_E-box_TFs"/>
</dbReference>
<dbReference type="Pfam" id="PF00010">
    <property type="entry name" value="HLH"/>
    <property type="match status" value="1"/>
</dbReference>
<organism evidence="8 9">
    <name type="scientific">Steinernema glaseri</name>
    <dbReference type="NCBI Taxonomy" id="37863"/>
    <lineage>
        <taxon>Eukaryota</taxon>
        <taxon>Metazoa</taxon>
        <taxon>Ecdysozoa</taxon>
        <taxon>Nematoda</taxon>
        <taxon>Chromadorea</taxon>
        <taxon>Rhabditida</taxon>
        <taxon>Tylenchina</taxon>
        <taxon>Panagrolaimomorpha</taxon>
        <taxon>Strongyloidoidea</taxon>
        <taxon>Steinernematidae</taxon>
        <taxon>Steinernema</taxon>
    </lineage>
</organism>
<evidence type="ECO:0000256" key="6">
    <source>
        <dbReference type="SAM" id="MobiDB-lite"/>
    </source>
</evidence>
<feature type="compositionally biased region" description="Polar residues" evidence="6">
    <location>
        <begin position="457"/>
        <end position="472"/>
    </location>
</feature>
<dbReference type="GO" id="GO:0005634">
    <property type="term" value="C:nucleus"/>
    <property type="evidence" value="ECO:0007669"/>
    <property type="project" value="UniProtKB-SubCell"/>
</dbReference>
<keyword evidence="2" id="KW-0805">Transcription regulation</keyword>
<dbReference type="PANTHER" id="PTHR11793:SF13">
    <property type="entry name" value="PROTEIN DAUGHTERLESS"/>
    <property type="match status" value="1"/>
</dbReference>
<dbReference type="GO" id="GO:0005667">
    <property type="term" value="C:transcription regulator complex"/>
    <property type="evidence" value="ECO:0007669"/>
    <property type="project" value="TreeGrafter"/>
</dbReference>
<dbReference type="AlphaFoldDB" id="A0A1I7ZM03"/>
<evidence type="ECO:0000256" key="5">
    <source>
        <dbReference type="ARBA" id="ARBA00023242"/>
    </source>
</evidence>
<dbReference type="GO" id="GO:0046983">
    <property type="term" value="F:protein dimerization activity"/>
    <property type="evidence" value="ECO:0007669"/>
    <property type="project" value="InterPro"/>
</dbReference>
<dbReference type="GO" id="GO:0000978">
    <property type="term" value="F:RNA polymerase II cis-regulatory region sequence-specific DNA binding"/>
    <property type="evidence" value="ECO:0007669"/>
    <property type="project" value="TreeGrafter"/>
</dbReference>
<dbReference type="SUPFAM" id="SSF47459">
    <property type="entry name" value="HLH, helix-loop-helix DNA-binding domain"/>
    <property type="match status" value="1"/>
</dbReference>
<feature type="region of interest" description="Disordered" evidence="6">
    <location>
        <begin position="61"/>
        <end position="140"/>
    </location>
</feature>
<dbReference type="PANTHER" id="PTHR11793">
    <property type="entry name" value="BASIC HELIX-LOOP-HELIX TRANSCRIPTION FACTOR"/>
    <property type="match status" value="1"/>
</dbReference>
<protein>
    <submittedName>
        <fullName evidence="9">BHLH domain-containing protein</fullName>
    </submittedName>
</protein>
<keyword evidence="8" id="KW-1185">Reference proteome</keyword>
<evidence type="ECO:0000313" key="8">
    <source>
        <dbReference type="Proteomes" id="UP000095287"/>
    </source>
</evidence>
<feature type="compositionally biased region" description="Low complexity" evidence="6">
    <location>
        <begin position="83"/>
        <end position="92"/>
    </location>
</feature>
<evidence type="ECO:0000256" key="3">
    <source>
        <dbReference type="ARBA" id="ARBA00023125"/>
    </source>
</evidence>
<evidence type="ECO:0000259" key="7">
    <source>
        <dbReference type="PROSITE" id="PS50888"/>
    </source>
</evidence>
<reference evidence="9" key="1">
    <citation type="submission" date="2016-11" db="UniProtKB">
        <authorList>
            <consortium name="WormBaseParasite"/>
        </authorList>
    </citation>
    <scope>IDENTIFICATION</scope>
</reference>
<feature type="domain" description="BHLH" evidence="7">
    <location>
        <begin position="382"/>
        <end position="438"/>
    </location>
</feature>
<feature type="compositionally biased region" description="Low complexity" evidence="6">
    <location>
        <begin position="328"/>
        <end position="345"/>
    </location>
</feature>